<dbReference type="Pfam" id="PF18990">
    <property type="entry name" value="DUF5723"/>
    <property type="match status" value="1"/>
</dbReference>
<accession>A0ABP8M882</accession>
<evidence type="ECO:0000313" key="3">
    <source>
        <dbReference type="Proteomes" id="UP001501175"/>
    </source>
</evidence>
<keyword evidence="3" id="KW-1185">Reference proteome</keyword>
<name>A0ABP8M882_9BACT</name>
<dbReference type="Proteomes" id="UP001501175">
    <property type="component" value="Unassembled WGS sequence"/>
</dbReference>
<reference evidence="3" key="1">
    <citation type="journal article" date="2019" name="Int. J. Syst. Evol. Microbiol.">
        <title>The Global Catalogue of Microorganisms (GCM) 10K type strain sequencing project: providing services to taxonomists for standard genome sequencing and annotation.</title>
        <authorList>
            <consortium name="The Broad Institute Genomics Platform"/>
            <consortium name="The Broad Institute Genome Sequencing Center for Infectious Disease"/>
            <person name="Wu L."/>
            <person name="Ma J."/>
        </authorList>
    </citation>
    <scope>NUCLEOTIDE SEQUENCE [LARGE SCALE GENOMIC DNA]</scope>
    <source>
        <strain evidence="3">JCM 17927</strain>
    </source>
</reference>
<proteinExistence type="predicted"/>
<organism evidence="2 3">
    <name type="scientific">Nibrella saemangeumensis</name>
    <dbReference type="NCBI Taxonomy" id="1084526"/>
    <lineage>
        <taxon>Bacteria</taxon>
        <taxon>Pseudomonadati</taxon>
        <taxon>Bacteroidota</taxon>
        <taxon>Cytophagia</taxon>
        <taxon>Cytophagales</taxon>
        <taxon>Spirosomataceae</taxon>
        <taxon>Nibrella</taxon>
    </lineage>
</organism>
<sequence length="440" mass="48813">MSSNYGGIYRVLQNPSAVAGTRYRYQVVGAIGSSITNRYFRQLATNDFLHIIRIPYSDNLYRDLQSIGSLTEAPRHTVASEIIGPSVLFSPDRRQAIALHTRMQSFVYGQGLPLPLTRAYGYELNSRRVTPVSGLLNANLTQQQYSEVGLSYGLRIFEGKWHRLSVGATGRRLFGGVYRQMQVTGNYQIRQDVSSEKSIVLDRFQYVLNSSAPRQSFQLSAPGYGTGWALDAGITYEIGKEITGRNYNDETPFADLRPAYLLRLSAAIMNSGSLRFSGSQSREVSGSSTRTVLYQKDLDLLGDNIVAQLPRLAPGGPTERPGNAMTLQLPSMLHLEADLRLARSLYINGLYLKNMSAVSGRTAPLPDRLIITPRFEDEDAELAFPISIIDGNQRVAVGMSARVGPLALGFSNLTSMLHKNGDHRGTYAWMGLSFWAWHKE</sequence>
<comment type="caution">
    <text evidence="2">The sequence shown here is derived from an EMBL/GenBank/DDBJ whole genome shotgun (WGS) entry which is preliminary data.</text>
</comment>
<protein>
    <recommendedName>
        <fullName evidence="1">DUF5723 domain-containing protein</fullName>
    </recommendedName>
</protein>
<feature type="domain" description="DUF5723" evidence="1">
    <location>
        <begin position="66"/>
        <end position="405"/>
    </location>
</feature>
<gene>
    <name evidence="2" type="ORF">GCM10023189_01170</name>
</gene>
<dbReference type="EMBL" id="BAABHD010000002">
    <property type="protein sequence ID" value="GAA4446246.1"/>
    <property type="molecule type" value="Genomic_DNA"/>
</dbReference>
<dbReference type="InterPro" id="IPR043781">
    <property type="entry name" value="DUF5723"/>
</dbReference>
<evidence type="ECO:0000313" key="2">
    <source>
        <dbReference type="EMBL" id="GAA4446246.1"/>
    </source>
</evidence>
<evidence type="ECO:0000259" key="1">
    <source>
        <dbReference type="Pfam" id="PF18990"/>
    </source>
</evidence>